<dbReference type="GO" id="GO:0005506">
    <property type="term" value="F:iron ion binding"/>
    <property type="evidence" value="ECO:0007669"/>
    <property type="project" value="InterPro"/>
</dbReference>
<evidence type="ECO:0000313" key="8">
    <source>
        <dbReference type="Proteomes" id="UP000054350"/>
    </source>
</evidence>
<dbReference type="VEuPathDB" id="FungiDB:AMAG_04151"/>
<keyword evidence="5 6" id="KW-0349">Heme</keyword>
<dbReference type="InterPro" id="IPR050121">
    <property type="entry name" value="Cytochrome_P450_monoxygenase"/>
</dbReference>
<evidence type="ECO:0000256" key="1">
    <source>
        <dbReference type="ARBA" id="ARBA00001971"/>
    </source>
</evidence>
<dbReference type="GO" id="GO:0004497">
    <property type="term" value="F:monooxygenase activity"/>
    <property type="evidence" value="ECO:0007669"/>
    <property type="project" value="UniProtKB-KW"/>
</dbReference>
<dbReference type="PANTHER" id="PTHR24305:SF166">
    <property type="entry name" value="CYTOCHROME P450 12A4, MITOCHONDRIAL-RELATED"/>
    <property type="match status" value="1"/>
</dbReference>
<dbReference type="OMA" id="PRHGIQI"/>
<sequence length="561" mass="62653">METTTSQLVATLHDRLPAGASQFLTASLPAAVATTAKAIAPSRPLRIAGALAAAVAAYRIIKALTAPRALRTLARVGPLTTIRVMLRGLGFMETVDVLNEIVRQDAERRGLISPGEPIPGAWLAWFGNWTVTLANPADVKQMVTDPATFEKVMFDEVGLDLQHQFFGTNVVMSNGEEWKRHRKVVNSAFRRGWSTHFFGDVGRDLVAELDKLAARNGTMDPSDWMHRAALDALCVAAFGDPLHAVSNPDTKLLNLYHDLLRDIFNQVGNVLPITRLFSRRTTQKRIQDFNEFLFQIIDKKSTEMRATSSIDNDDDEQRARRNLLELMIAAARDETFSREDLRANLLVFFLAGHDTTANALCYAIYLLGLHPDVQAKARAEVLKAMDLDKEAASVPARDAPYPTNDQQTQLHYLTKVIKETMRLFPSIGNIPFRRVTKDVTLASNGMTLPRGTITVVDLIALQRSPRWWGPTANMFDPERWADGDEAMHPTDWAWAPFSGGPRICMGSQFSLIEQRVLLAMLLARYEWNTVGDEAAMQEMPRTVPGLLLQPIGIRVSMRRRE</sequence>
<dbReference type="Gene3D" id="1.10.630.10">
    <property type="entry name" value="Cytochrome P450"/>
    <property type="match status" value="1"/>
</dbReference>
<comment type="cofactor">
    <cofactor evidence="1 5">
        <name>heme</name>
        <dbReference type="ChEBI" id="CHEBI:30413"/>
    </cofactor>
</comment>
<dbReference type="OrthoDB" id="1470350at2759"/>
<proteinExistence type="inferred from homology"/>
<gene>
    <name evidence="7" type="ORF">AMAG_04151</name>
</gene>
<dbReference type="GO" id="GO:0020037">
    <property type="term" value="F:heme binding"/>
    <property type="evidence" value="ECO:0007669"/>
    <property type="project" value="InterPro"/>
</dbReference>
<evidence type="ECO:0000256" key="2">
    <source>
        <dbReference type="ARBA" id="ARBA00010617"/>
    </source>
</evidence>
<keyword evidence="4 5" id="KW-0408">Iron</keyword>
<keyword evidence="6" id="KW-0503">Monooxygenase</keyword>
<keyword evidence="8" id="KW-1185">Reference proteome</keyword>
<evidence type="ECO:0008006" key="9">
    <source>
        <dbReference type="Google" id="ProtNLM"/>
    </source>
</evidence>
<organism evidence="7 8">
    <name type="scientific">Allomyces macrogynus (strain ATCC 38327)</name>
    <name type="common">Allomyces javanicus var. macrogynus</name>
    <dbReference type="NCBI Taxonomy" id="578462"/>
    <lineage>
        <taxon>Eukaryota</taxon>
        <taxon>Fungi</taxon>
        <taxon>Fungi incertae sedis</taxon>
        <taxon>Blastocladiomycota</taxon>
        <taxon>Blastocladiomycetes</taxon>
        <taxon>Blastocladiales</taxon>
        <taxon>Blastocladiaceae</taxon>
        <taxon>Allomyces</taxon>
    </lineage>
</organism>
<dbReference type="PRINTS" id="PR00385">
    <property type="entry name" value="P450"/>
</dbReference>
<reference evidence="8" key="2">
    <citation type="submission" date="2009-11" db="EMBL/GenBank/DDBJ databases">
        <title>The Genome Sequence of Allomyces macrogynus strain ATCC 38327.</title>
        <authorList>
            <consortium name="The Broad Institute Genome Sequencing Platform"/>
            <person name="Russ C."/>
            <person name="Cuomo C."/>
            <person name="Shea T."/>
            <person name="Young S.K."/>
            <person name="Zeng Q."/>
            <person name="Koehrsen M."/>
            <person name="Haas B."/>
            <person name="Borodovsky M."/>
            <person name="Guigo R."/>
            <person name="Alvarado L."/>
            <person name="Berlin A."/>
            <person name="Borenstein D."/>
            <person name="Chen Z."/>
            <person name="Engels R."/>
            <person name="Freedman E."/>
            <person name="Gellesch M."/>
            <person name="Goldberg J."/>
            <person name="Griggs A."/>
            <person name="Gujja S."/>
            <person name="Heiman D."/>
            <person name="Hepburn T."/>
            <person name="Howarth C."/>
            <person name="Jen D."/>
            <person name="Larson L."/>
            <person name="Lewis B."/>
            <person name="Mehta T."/>
            <person name="Park D."/>
            <person name="Pearson M."/>
            <person name="Roberts A."/>
            <person name="Saif S."/>
            <person name="Shenoy N."/>
            <person name="Sisk P."/>
            <person name="Stolte C."/>
            <person name="Sykes S."/>
            <person name="Walk T."/>
            <person name="White J."/>
            <person name="Yandava C."/>
            <person name="Burger G."/>
            <person name="Gray M.W."/>
            <person name="Holland P.W.H."/>
            <person name="King N."/>
            <person name="Lang F.B.F."/>
            <person name="Roger A.J."/>
            <person name="Ruiz-Trillo I."/>
            <person name="Lander E."/>
            <person name="Nusbaum C."/>
        </authorList>
    </citation>
    <scope>NUCLEOTIDE SEQUENCE [LARGE SCALE GENOMIC DNA]</scope>
    <source>
        <strain evidence="8">ATCC 38327</strain>
    </source>
</reference>
<reference evidence="7 8" key="1">
    <citation type="submission" date="2009-11" db="EMBL/GenBank/DDBJ databases">
        <title>Annotation of Allomyces macrogynus ATCC 38327.</title>
        <authorList>
            <consortium name="The Broad Institute Genome Sequencing Platform"/>
            <person name="Russ C."/>
            <person name="Cuomo C."/>
            <person name="Burger G."/>
            <person name="Gray M.W."/>
            <person name="Holland P.W.H."/>
            <person name="King N."/>
            <person name="Lang F.B.F."/>
            <person name="Roger A.J."/>
            <person name="Ruiz-Trillo I."/>
            <person name="Young S.K."/>
            <person name="Zeng Q."/>
            <person name="Gargeya S."/>
            <person name="Fitzgerald M."/>
            <person name="Haas B."/>
            <person name="Abouelleil A."/>
            <person name="Alvarado L."/>
            <person name="Arachchi H.M."/>
            <person name="Berlin A."/>
            <person name="Chapman S.B."/>
            <person name="Gearin G."/>
            <person name="Goldberg J."/>
            <person name="Griggs A."/>
            <person name="Gujja S."/>
            <person name="Hansen M."/>
            <person name="Heiman D."/>
            <person name="Howarth C."/>
            <person name="Larimer J."/>
            <person name="Lui A."/>
            <person name="MacDonald P.J.P."/>
            <person name="McCowen C."/>
            <person name="Montmayeur A."/>
            <person name="Murphy C."/>
            <person name="Neiman D."/>
            <person name="Pearson M."/>
            <person name="Priest M."/>
            <person name="Roberts A."/>
            <person name="Saif S."/>
            <person name="Shea T."/>
            <person name="Sisk P."/>
            <person name="Stolte C."/>
            <person name="Sykes S."/>
            <person name="Wortman J."/>
            <person name="Nusbaum C."/>
            <person name="Birren B."/>
        </authorList>
    </citation>
    <scope>NUCLEOTIDE SEQUENCE [LARGE SCALE GENOMIC DNA]</scope>
    <source>
        <strain evidence="7 8">ATCC 38327</strain>
    </source>
</reference>
<evidence type="ECO:0000256" key="3">
    <source>
        <dbReference type="ARBA" id="ARBA00022723"/>
    </source>
</evidence>
<dbReference type="SUPFAM" id="SSF48264">
    <property type="entry name" value="Cytochrome P450"/>
    <property type="match status" value="1"/>
</dbReference>
<evidence type="ECO:0000313" key="7">
    <source>
        <dbReference type="EMBL" id="KNE58586.1"/>
    </source>
</evidence>
<keyword evidence="6" id="KW-0560">Oxidoreductase</keyword>
<feature type="binding site" description="axial binding residue" evidence="5">
    <location>
        <position position="504"/>
    </location>
    <ligand>
        <name>heme</name>
        <dbReference type="ChEBI" id="CHEBI:30413"/>
    </ligand>
    <ligandPart>
        <name>Fe</name>
        <dbReference type="ChEBI" id="CHEBI:18248"/>
    </ligandPart>
</feature>
<dbReference type="InterPro" id="IPR001128">
    <property type="entry name" value="Cyt_P450"/>
</dbReference>
<dbReference type="GO" id="GO:0016705">
    <property type="term" value="F:oxidoreductase activity, acting on paired donors, with incorporation or reduction of molecular oxygen"/>
    <property type="evidence" value="ECO:0007669"/>
    <property type="project" value="InterPro"/>
</dbReference>
<comment type="similarity">
    <text evidence="2 6">Belongs to the cytochrome P450 family.</text>
</comment>
<evidence type="ECO:0000256" key="4">
    <source>
        <dbReference type="ARBA" id="ARBA00023004"/>
    </source>
</evidence>
<dbReference type="STRING" id="578462.A0A0L0S832"/>
<dbReference type="eggNOG" id="KOG0157">
    <property type="taxonomic scope" value="Eukaryota"/>
</dbReference>
<dbReference type="PRINTS" id="PR00463">
    <property type="entry name" value="EP450I"/>
</dbReference>
<evidence type="ECO:0000256" key="5">
    <source>
        <dbReference type="PIRSR" id="PIRSR602401-1"/>
    </source>
</evidence>
<dbReference type="AlphaFoldDB" id="A0A0L0S832"/>
<dbReference type="InterPro" id="IPR036396">
    <property type="entry name" value="Cyt_P450_sf"/>
</dbReference>
<dbReference type="EMBL" id="GG745333">
    <property type="protein sequence ID" value="KNE58586.1"/>
    <property type="molecule type" value="Genomic_DNA"/>
</dbReference>
<dbReference type="PROSITE" id="PS00086">
    <property type="entry name" value="CYTOCHROME_P450"/>
    <property type="match status" value="1"/>
</dbReference>
<dbReference type="InterPro" id="IPR002401">
    <property type="entry name" value="Cyt_P450_E_grp-I"/>
</dbReference>
<dbReference type="Pfam" id="PF00067">
    <property type="entry name" value="p450"/>
    <property type="match status" value="1"/>
</dbReference>
<protein>
    <recommendedName>
        <fullName evidence="9">Cytochrome P450</fullName>
    </recommendedName>
</protein>
<keyword evidence="3 5" id="KW-0479">Metal-binding</keyword>
<name>A0A0L0S832_ALLM3</name>
<dbReference type="InterPro" id="IPR017972">
    <property type="entry name" value="Cyt_P450_CS"/>
</dbReference>
<dbReference type="PANTHER" id="PTHR24305">
    <property type="entry name" value="CYTOCHROME P450"/>
    <property type="match status" value="1"/>
</dbReference>
<dbReference type="Proteomes" id="UP000054350">
    <property type="component" value="Unassembled WGS sequence"/>
</dbReference>
<accession>A0A0L0S832</accession>
<evidence type="ECO:0000256" key="6">
    <source>
        <dbReference type="RuleBase" id="RU000461"/>
    </source>
</evidence>